<dbReference type="EMBL" id="CAXAMN010025173">
    <property type="protein sequence ID" value="CAK9093157.1"/>
    <property type="molecule type" value="Genomic_DNA"/>
</dbReference>
<proteinExistence type="predicted"/>
<protein>
    <recommendedName>
        <fullName evidence="3">ATP-dependent DNA helicase</fullName>
    </recommendedName>
</protein>
<evidence type="ECO:0000313" key="1">
    <source>
        <dbReference type="EMBL" id="CAK9093157.1"/>
    </source>
</evidence>
<evidence type="ECO:0000313" key="2">
    <source>
        <dbReference type="Proteomes" id="UP001642484"/>
    </source>
</evidence>
<dbReference type="Gene3D" id="3.40.50.300">
    <property type="entry name" value="P-loop containing nucleotide triphosphate hydrolases"/>
    <property type="match status" value="1"/>
</dbReference>
<dbReference type="Proteomes" id="UP001642484">
    <property type="component" value="Unassembled WGS sequence"/>
</dbReference>
<dbReference type="InterPro" id="IPR027417">
    <property type="entry name" value="P-loop_NTPase"/>
</dbReference>
<gene>
    <name evidence="1" type="ORF">CCMP2556_LOCUS44558</name>
</gene>
<evidence type="ECO:0008006" key="3">
    <source>
        <dbReference type="Google" id="ProtNLM"/>
    </source>
</evidence>
<reference evidence="1 2" key="1">
    <citation type="submission" date="2024-02" db="EMBL/GenBank/DDBJ databases">
        <authorList>
            <person name="Chen Y."/>
            <person name="Shah S."/>
            <person name="Dougan E. K."/>
            <person name="Thang M."/>
            <person name="Chan C."/>
        </authorList>
    </citation>
    <scope>NUCLEOTIDE SEQUENCE [LARGE SCALE GENOMIC DNA]</scope>
</reference>
<sequence>MAAMQTQAILSPSRTYYVALLPQAREQSALAACWQPGAREHLSLRSTEALALERYRWWEQANAPLPDPCVVKVEFTSQGWDWLQREGLLKILNPTTWARFTGVLQMGRVVPSAEEDTELYRCSVVAAKTLHAASCMRVQSLSNGNMTAGTAEKRLKTLWNSIRVLIIEEISMVSAMMYNMLDFRAMLGRRVAWHVDPHTYSKVGCAFGRAPIVLHLGDFFQLWPTAQLSLLDDLDAKNTDGELKYEAVAPEVQHAQEVMANIPDVFELRGTMRFKSGDPLIDLLQCMRQGKKLPTPLWRKFQGRYAKDTEPGVPDPRFFEDKFRYGFCMSIYWSSLARMLSHRAVLDAKELQVPLVMLQAADECCDLKQDAAFRFLNMTNPNKTGHMHGMFPCHIGMDIRFLAKLDGDAGMVQDTQAKIIDFEFHSLTEKLTAKPPLVKCYSGCPDWEELQEMCRKHVQTDEEACKLAKSFWFLPAVEVKVLFSSTQKHEVRRCGFQVTHAQCLTSTASQGLTLRTGTIVDCARLPELDDDNWWLHLYVMFSRVTSLDDLLLLRPPPREILERGPPESIVARVAEFHKRAERCRDGALRLREQWDVRRYFHSLIQEHRVAPSAWTFLDVSAVRQALYLGAARPARPVGRAVGAEELSQTADIRSTAKYCKADATSHRSPATQKRIAWQMPLRTYFLLQICDAHARSILLQIRSHLESVAGQMPLRTCDADESIASSCRHDPIWKALQGRCHFAPVTQMSVASSRRCDPIWKALPGRCHFAPASYDPMTAFSDTPRADEIPAEMAY</sequence>
<comment type="caution">
    <text evidence="1">The sequence shown here is derived from an EMBL/GenBank/DDBJ whole genome shotgun (WGS) entry which is preliminary data.</text>
</comment>
<organism evidence="1 2">
    <name type="scientific">Durusdinium trenchii</name>
    <dbReference type="NCBI Taxonomy" id="1381693"/>
    <lineage>
        <taxon>Eukaryota</taxon>
        <taxon>Sar</taxon>
        <taxon>Alveolata</taxon>
        <taxon>Dinophyceae</taxon>
        <taxon>Suessiales</taxon>
        <taxon>Symbiodiniaceae</taxon>
        <taxon>Durusdinium</taxon>
    </lineage>
</organism>
<name>A0ABP0R212_9DINO</name>
<keyword evidence="2" id="KW-1185">Reference proteome</keyword>
<dbReference type="SUPFAM" id="SSF52540">
    <property type="entry name" value="P-loop containing nucleoside triphosphate hydrolases"/>
    <property type="match status" value="1"/>
</dbReference>
<accession>A0ABP0R212</accession>